<name>A0A0J9ECM7_9RHOB</name>
<dbReference type="OrthoDB" id="9781019at2"/>
<keyword evidence="3 11" id="KW-0378">Hydrolase</keyword>
<dbReference type="GO" id="GO:0047617">
    <property type="term" value="F:fatty acyl-CoA hydrolase activity"/>
    <property type="evidence" value="ECO:0007669"/>
    <property type="project" value="UniProtKB-EC"/>
</dbReference>
<feature type="domain" description="Acyl-CoA thioesterase-like N-terminal HotDog" evidence="10">
    <location>
        <begin position="33"/>
        <end position="108"/>
    </location>
</feature>
<dbReference type="GO" id="GO:0005829">
    <property type="term" value="C:cytosol"/>
    <property type="evidence" value="ECO:0007669"/>
    <property type="project" value="TreeGrafter"/>
</dbReference>
<comment type="catalytic activity">
    <reaction evidence="6">
        <text>a fatty acyl-CoA + H2O = a fatty acid + CoA + H(+)</text>
        <dbReference type="Rhea" id="RHEA:16781"/>
        <dbReference type="ChEBI" id="CHEBI:15377"/>
        <dbReference type="ChEBI" id="CHEBI:15378"/>
        <dbReference type="ChEBI" id="CHEBI:28868"/>
        <dbReference type="ChEBI" id="CHEBI:57287"/>
        <dbReference type="ChEBI" id="CHEBI:77636"/>
        <dbReference type="EC" id="3.1.2.20"/>
    </reaction>
    <physiologicalReaction direction="left-to-right" evidence="6">
        <dbReference type="Rhea" id="RHEA:16782"/>
    </physiologicalReaction>
</comment>
<dbReference type="CDD" id="cd03444">
    <property type="entry name" value="Thioesterase_II_repeat1"/>
    <property type="match status" value="1"/>
</dbReference>
<reference evidence="11 12" key="1">
    <citation type="submission" date="2015-06" db="EMBL/GenBank/DDBJ databases">
        <title>Draft genome sequence of an Alphaproteobacteria species associated to the Mediterranean sponge Oscarella lobularis.</title>
        <authorList>
            <person name="Jourda C."/>
            <person name="Santini S."/>
            <person name="Claverie J.-M."/>
        </authorList>
    </citation>
    <scope>NUCLEOTIDE SEQUENCE [LARGE SCALE GENOMIC DNA]</scope>
    <source>
        <strain evidence="11">IGS</strain>
    </source>
</reference>
<evidence type="ECO:0000259" key="9">
    <source>
        <dbReference type="Pfam" id="PF02551"/>
    </source>
</evidence>
<protein>
    <recommendedName>
        <fullName evidence="7">Acyl-CoA thioesterase 2</fullName>
        <ecNumber evidence="5">3.1.2.20</ecNumber>
    </recommendedName>
    <alternativeName>
        <fullName evidence="8">Thioesterase II</fullName>
    </alternativeName>
</protein>
<dbReference type="InterPro" id="IPR003703">
    <property type="entry name" value="Acyl_CoA_thio"/>
</dbReference>
<keyword evidence="4" id="KW-0443">Lipid metabolism</keyword>
<dbReference type="Proteomes" id="UP000037178">
    <property type="component" value="Unassembled WGS sequence"/>
</dbReference>
<keyword evidence="12" id="KW-1185">Reference proteome</keyword>
<dbReference type="RefSeq" id="WP_049641505.1">
    <property type="nucleotide sequence ID" value="NZ_LFTY01000001.1"/>
</dbReference>
<dbReference type="STRING" id="1675527.AIOL_000571"/>
<organism evidence="11 12">
    <name type="scientific">Candidatus Rhodobacter oscarellae</name>
    <dbReference type="NCBI Taxonomy" id="1675527"/>
    <lineage>
        <taxon>Bacteria</taxon>
        <taxon>Pseudomonadati</taxon>
        <taxon>Pseudomonadota</taxon>
        <taxon>Alphaproteobacteria</taxon>
        <taxon>Rhodobacterales</taxon>
        <taxon>Rhodobacter group</taxon>
        <taxon>Rhodobacter</taxon>
    </lineage>
</organism>
<evidence type="ECO:0000313" key="11">
    <source>
        <dbReference type="EMBL" id="KMW60416.1"/>
    </source>
</evidence>
<dbReference type="InterPro" id="IPR025652">
    <property type="entry name" value="TesB_C"/>
</dbReference>
<evidence type="ECO:0000256" key="1">
    <source>
        <dbReference type="ARBA" id="ARBA00006538"/>
    </source>
</evidence>
<dbReference type="FunFam" id="2.40.160.210:FF:000001">
    <property type="entry name" value="Acyl-CoA thioesterase II"/>
    <property type="match status" value="1"/>
</dbReference>
<evidence type="ECO:0000259" key="10">
    <source>
        <dbReference type="Pfam" id="PF13622"/>
    </source>
</evidence>
<evidence type="ECO:0000256" key="5">
    <source>
        <dbReference type="ARBA" id="ARBA00038894"/>
    </source>
</evidence>
<dbReference type="EMBL" id="LFTY01000001">
    <property type="protein sequence ID" value="KMW60416.1"/>
    <property type="molecule type" value="Genomic_DNA"/>
</dbReference>
<evidence type="ECO:0000256" key="8">
    <source>
        <dbReference type="ARBA" id="ARBA00079653"/>
    </source>
</evidence>
<evidence type="ECO:0000256" key="4">
    <source>
        <dbReference type="ARBA" id="ARBA00023098"/>
    </source>
</evidence>
<feature type="domain" description="Acyl-CoA thioesterase 2 C-terminal" evidence="9">
    <location>
        <begin position="174"/>
        <end position="280"/>
    </location>
</feature>
<dbReference type="InterPro" id="IPR029069">
    <property type="entry name" value="HotDog_dom_sf"/>
</dbReference>
<comment type="caution">
    <text evidence="11">The sequence shown here is derived from an EMBL/GenBank/DDBJ whole genome shotgun (WGS) entry which is preliminary data.</text>
</comment>
<evidence type="ECO:0000256" key="7">
    <source>
        <dbReference type="ARBA" id="ARBA00071120"/>
    </source>
</evidence>
<evidence type="ECO:0000256" key="2">
    <source>
        <dbReference type="ARBA" id="ARBA00011881"/>
    </source>
</evidence>
<dbReference type="PATRIC" id="fig|1675527.3.peg.627"/>
<dbReference type="AlphaFoldDB" id="A0A0J9ECM7"/>
<comment type="subunit">
    <text evidence="2">Homotetramer.</text>
</comment>
<evidence type="ECO:0000256" key="3">
    <source>
        <dbReference type="ARBA" id="ARBA00022801"/>
    </source>
</evidence>
<evidence type="ECO:0000256" key="6">
    <source>
        <dbReference type="ARBA" id="ARBA00050943"/>
    </source>
</evidence>
<sequence length="288" mass="32274">MDALTPLLELLELEQLEVNLFRGIGHGGETSRRVFGGQVVAQALAAAYRTVEDRACHSLHSYFLRAGDPSIPILYEVDQARDGGSFTTRRVVAIQKGRQIFNLAASFHVAEEGLHHHHQMPDVPAPEDLPSREELRERMVHLVPKERRADFLRPSPVDVRLVGDYNHLSPKPASDANQAWFRLIRPVPENPVFHHCLLTYASDMLLLGSAMRPHGESWFTGRTMTASLDHAMWFHGTLNFSDWHLYAMDSPWSGGARGFNRGSIYARDGRLVASTAQEGLMRPIAPKA</sequence>
<dbReference type="PANTHER" id="PTHR11066">
    <property type="entry name" value="ACYL-COA THIOESTERASE"/>
    <property type="match status" value="1"/>
</dbReference>
<accession>A0A0J9ECM7</accession>
<dbReference type="InterPro" id="IPR042171">
    <property type="entry name" value="Acyl-CoA_hotdog"/>
</dbReference>
<gene>
    <name evidence="11" type="ORF">AIOL_000571</name>
</gene>
<dbReference type="GO" id="GO:0009062">
    <property type="term" value="P:fatty acid catabolic process"/>
    <property type="evidence" value="ECO:0007669"/>
    <property type="project" value="TreeGrafter"/>
</dbReference>
<comment type="similarity">
    <text evidence="1">Belongs to the C/M/P thioester hydrolase family.</text>
</comment>
<dbReference type="Gene3D" id="2.40.160.210">
    <property type="entry name" value="Acyl-CoA thioesterase, double hotdog domain"/>
    <property type="match status" value="1"/>
</dbReference>
<dbReference type="PANTHER" id="PTHR11066:SF34">
    <property type="entry name" value="ACYL-COENZYME A THIOESTERASE 8"/>
    <property type="match status" value="1"/>
</dbReference>
<dbReference type="EC" id="3.1.2.20" evidence="5"/>
<dbReference type="Pfam" id="PF13622">
    <property type="entry name" value="4HBT_3"/>
    <property type="match status" value="1"/>
</dbReference>
<evidence type="ECO:0000313" key="12">
    <source>
        <dbReference type="Proteomes" id="UP000037178"/>
    </source>
</evidence>
<dbReference type="SUPFAM" id="SSF54637">
    <property type="entry name" value="Thioesterase/thiol ester dehydrase-isomerase"/>
    <property type="match status" value="2"/>
</dbReference>
<dbReference type="Pfam" id="PF02551">
    <property type="entry name" value="Acyl_CoA_thio"/>
    <property type="match status" value="1"/>
</dbReference>
<dbReference type="InterPro" id="IPR049449">
    <property type="entry name" value="TesB_ACOT8-like_N"/>
</dbReference>
<dbReference type="CDD" id="cd03445">
    <property type="entry name" value="Thioesterase_II_repeat2"/>
    <property type="match status" value="1"/>
</dbReference>
<proteinExistence type="inferred from homology"/>
<dbReference type="GO" id="GO:0006637">
    <property type="term" value="P:acyl-CoA metabolic process"/>
    <property type="evidence" value="ECO:0007669"/>
    <property type="project" value="InterPro"/>
</dbReference>